<evidence type="ECO:0000256" key="4">
    <source>
        <dbReference type="ARBA" id="ARBA00022475"/>
    </source>
</evidence>
<accession>A0AAN0KAU6</accession>
<comment type="catalytic activity">
    <reaction evidence="12">
        <text>K(+)(in) + H(+)(in) = K(+)(out) + H(+)(out)</text>
        <dbReference type="Rhea" id="RHEA:28490"/>
        <dbReference type="ChEBI" id="CHEBI:15378"/>
        <dbReference type="ChEBI" id="CHEBI:29103"/>
    </reaction>
</comment>
<evidence type="ECO:0000256" key="9">
    <source>
        <dbReference type="ARBA" id="ARBA00022989"/>
    </source>
</evidence>
<evidence type="ECO:0000256" key="5">
    <source>
        <dbReference type="ARBA" id="ARBA00022538"/>
    </source>
</evidence>
<dbReference type="HAMAP" id="MF_01522">
    <property type="entry name" value="Kup"/>
    <property type="match status" value="1"/>
</dbReference>
<feature type="transmembrane region" description="Helical" evidence="12">
    <location>
        <begin position="357"/>
        <end position="377"/>
    </location>
</feature>
<feature type="transmembrane region" description="Helical" evidence="12">
    <location>
        <begin position="383"/>
        <end position="405"/>
    </location>
</feature>
<evidence type="ECO:0000256" key="2">
    <source>
        <dbReference type="ARBA" id="ARBA00007019"/>
    </source>
</evidence>
<dbReference type="Pfam" id="PF02705">
    <property type="entry name" value="K_trans"/>
    <property type="match status" value="1"/>
</dbReference>
<evidence type="ECO:0000313" key="15">
    <source>
        <dbReference type="EMBL" id="BEH01565.1"/>
    </source>
</evidence>
<keyword evidence="16" id="KW-1185">Reference proteome</keyword>
<feature type="transmembrane region" description="Helical" evidence="12">
    <location>
        <begin position="417"/>
        <end position="437"/>
    </location>
</feature>
<dbReference type="PANTHER" id="PTHR30540">
    <property type="entry name" value="OSMOTIC STRESS POTASSIUM TRANSPORTER"/>
    <property type="match status" value="1"/>
</dbReference>
<feature type="transmembrane region" description="Helical" evidence="12">
    <location>
        <begin position="68"/>
        <end position="89"/>
    </location>
</feature>
<feature type="transmembrane region" description="Helical" evidence="12">
    <location>
        <begin position="266"/>
        <end position="287"/>
    </location>
</feature>
<evidence type="ECO:0000256" key="7">
    <source>
        <dbReference type="ARBA" id="ARBA00022847"/>
    </source>
</evidence>
<dbReference type="Proteomes" id="UP001431656">
    <property type="component" value="Chromosome"/>
</dbReference>
<dbReference type="GO" id="GO:0005886">
    <property type="term" value="C:plasma membrane"/>
    <property type="evidence" value="ECO:0007669"/>
    <property type="project" value="UniProtKB-SubCell"/>
</dbReference>
<reference evidence="15" key="1">
    <citation type="journal article" date="2024" name="Int. J. Syst. Evol. Microbiol.">
        <title>Brooklawnia propionicigenes sp. nov., a facultatively anaerobic, propionate-producing bacterium isolated from a methanogenic reactor treating waste from cattle farms.</title>
        <authorList>
            <person name="Akita Y."/>
            <person name="Ueki A."/>
            <person name="Tonouchi A."/>
            <person name="Sugawara Y."/>
            <person name="Honma S."/>
            <person name="Kaku N."/>
            <person name="Ueki K."/>
        </authorList>
    </citation>
    <scope>NUCLEOTIDE SEQUENCE</scope>
    <source>
        <strain evidence="15">SH051</strain>
    </source>
</reference>
<comment type="subcellular location">
    <subcellularLocation>
        <location evidence="12">Cell membrane</location>
        <topology evidence="12">Multi-pass membrane protein</topology>
    </subcellularLocation>
    <subcellularLocation>
        <location evidence="1">Membrane</location>
        <topology evidence="1">Multi-pass membrane protein</topology>
    </subcellularLocation>
</comment>
<dbReference type="Pfam" id="PF22776">
    <property type="entry name" value="K_trans_C"/>
    <property type="match status" value="1"/>
</dbReference>
<dbReference type="InterPro" id="IPR053952">
    <property type="entry name" value="K_trans_C"/>
</dbReference>
<evidence type="ECO:0000259" key="13">
    <source>
        <dbReference type="Pfam" id="PF02705"/>
    </source>
</evidence>
<dbReference type="KEGG" id="broo:brsh051_08460"/>
<keyword evidence="11 12" id="KW-0472">Membrane</keyword>
<protein>
    <recommendedName>
        <fullName evidence="12">Probable potassium transport system protein Kup</fullName>
    </recommendedName>
</protein>
<sequence>MNISGASPTVGEIDGAGPTPHPRVRQAAAPVIGALGVVFGDIGTSPLYSLQTAFSVNHNEVRVTELNVYGIISLVVWSLIIIVTLKYIVLVMRADNEGEGGILALTALLRGKLTGTRLRNTILAIGMVGAALFFGDSLITPAISVMSAIEGLQVVRRDLRVLVLPGSALVLAILFAVQRSGTGKVGRAFGPVMIVWFICLAVLGIPQIVQRPTILLALSPTYAIQFWVERPGIAFVAMTAVVLTITGAEALNADMGHFGARPIRKAWFGLVLGSLLINYLGQGAMILSDPHSIDNPFFNLAPAWARTPLVVLATMATVIASQAVISGAYSMAHQAMRLGLLPNLRVEHTSNSEFGQIYLPAVNWLLFVGVVALMLGFRSSTALASAYGLSVTGMLVTTTGLLTLMATRIWRWPWWRVLVRIVPIAALELLFLAANVTKIVHGGWLPLTAASIIVVVMTTWLSGNYYVLGRRAEIEGPLPDFLDRIKSTVTTRVPGEAVYLHANPNTAPLALKENVRFNRALHERVYVVRVKTASVPRVSDDERVCIDEFPEYYSGLYHLTITFGFKEIHDLPRAIAAIGERFPELGIKPDEIRYFVSVLTVRTGGHSPMATWRKRLYIWLVHNATPRGEAFRLPPNRTMVMGGTLEI</sequence>
<feature type="transmembrane region" description="Helical" evidence="12">
    <location>
        <begin position="159"/>
        <end position="177"/>
    </location>
</feature>
<feature type="transmembrane region" description="Helical" evidence="12">
    <location>
        <begin position="307"/>
        <end position="329"/>
    </location>
</feature>
<keyword evidence="5 12" id="KW-0633">Potassium transport</keyword>
<evidence type="ECO:0000256" key="11">
    <source>
        <dbReference type="ARBA" id="ARBA00023136"/>
    </source>
</evidence>
<evidence type="ECO:0000259" key="14">
    <source>
        <dbReference type="Pfam" id="PF22776"/>
    </source>
</evidence>
<keyword evidence="6 12" id="KW-0812">Transmembrane</keyword>
<feature type="transmembrane region" description="Helical" evidence="12">
    <location>
        <begin position="120"/>
        <end position="139"/>
    </location>
</feature>
<dbReference type="GO" id="GO:0015293">
    <property type="term" value="F:symporter activity"/>
    <property type="evidence" value="ECO:0007669"/>
    <property type="project" value="UniProtKB-UniRule"/>
</dbReference>
<feature type="domain" description="K+ potassium transporter C-terminal" evidence="14">
    <location>
        <begin position="494"/>
        <end position="647"/>
    </location>
</feature>
<dbReference type="AlphaFoldDB" id="A0AAN0KAU6"/>
<dbReference type="PANTHER" id="PTHR30540:SF79">
    <property type="entry name" value="LOW AFFINITY POTASSIUM TRANSPORT SYSTEM PROTEIN KUP"/>
    <property type="match status" value="1"/>
</dbReference>
<dbReference type="EMBL" id="AP028056">
    <property type="protein sequence ID" value="BEH01565.1"/>
    <property type="molecule type" value="Genomic_DNA"/>
</dbReference>
<keyword evidence="7 12" id="KW-0769">Symport</keyword>
<evidence type="ECO:0000256" key="6">
    <source>
        <dbReference type="ARBA" id="ARBA00022692"/>
    </source>
</evidence>
<comment type="similarity">
    <text evidence="2 12">Belongs to the HAK/KUP transporter (TC 2.A.72) family.</text>
</comment>
<gene>
    <name evidence="12" type="primary">kup</name>
    <name evidence="15" type="ORF">brsh051_08460</name>
</gene>
<keyword evidence="4 12" id="KW-1003">Cell membrane</keyword>
<comment type="function">
    <text evidence="12">Transport of potassium into the cell. Likely operates as a K(+):H(+) symporter.</text>
</comment>
<evidence type="ECO:0000256" key="8">
    <source>
        <dbReference type="ARBA" id="ARBA00022958"/>
    </source>
</evidence>
<organism evidence="15 16">
    <name type="scientific">Brooklawnia propionicigenes</name>
    <dbReference type="NCBI Taxonomy" id="3041175"/>
    <lineage>
        <taxon>Bacteria</taxon>
        <taxon>Bacillati</taxon>
        <taxon>Actinomycetota</taxon>
        <taxon>Actinomycetes</taxon>
        <taxon>Propionibacteriales</taxon>
        <taxon>Propionibacteriaceae</taxon>
        <taxon>Brooklawnia</taxon>
    </lineage>
</organism>
<feature type="transmembrane region" description="Helical" evidence="12">
    <location>
        <begin position="27"/>
        <end position="48"/>
    </location>
</feature>
<keyword evidence="8 12" id="KW-0630">Potassium</keyword>
<feature type="transmembrane region" description="Helical" evidence="12">
    <location>
        <begin position="189"/>
        <end position="209"/>
    </location>
</feature>
<evidence type="ECO:0000256" key="10">
    <source>
        <dbReference type="ARBA" id="ARBA00023065"/>
    </source>
</evidence>
<proteinExistence type="inferred from homology"/>
<dbReference type="InterPro" id="IPR003855">
    <property type="entry name" value="K+_transporter"/>
</dbReference>
<keyword evidence="10 12" id="KW-0406">Ion transport</keyword>
<feature type="transmembrane region" description="Helical" evidence="12">
    <location>
        <begin position="443"/>
        <end position="461"/>
    </location>
</feature>
<dbReference type="GO" id="GO:0015079">
    <property type="term" value="F:potassium ion transmembrane transporter activity"/>
    <property type="evidence" value="ECO:0007669"/>
    <property type="project" value="UniProtKB-UniRule"/>
</dbReference>
<feature type="domain" description="K+ potassium transporter integral membrane" evidence="13">
    <location>
        <begin position="32"/>
        <end position="480"/>
    </location>
</feature>
<evidence type="ECO:0000313" key="16">
    <source>
        <dbReference type="Proteomes" id="UP001431656"/>
    </source>
</evidence>
<evidence type="ECO:0000256" key="3">
    <source>
        <dbReference type="ARBA" id="ARBA00022448"/>
    </source>
</evidence>
<dbReference type="InterPro" id="IPR053951">
    <property type="entry name" value="K_trans_N"/>
</dbReference>
<name>A0AAN0KAU6_9ACTN</name>
<feature type="transmembrane region" description="Helical" evidence="12">
    <location>
        <begin position="232"/>
        <end position="254"/>
    </location>
</feature>
<evidence type="ECO:0000256" key="12">
    <source>
        <dbReference type="HAMAP-Rule" id="MF_01522"/>
    </source>
</evidence>
<dbReference type="InterPro" id="IPR023051">
    <property type="entry name" value="Kup"/>
</dbReference>
<keyword evidence="9 12" id="KW-1133">Transmembrane helix</keyword>
<keyword evidence="3 12" id="KW-0813">Transport</keyword>
<evidence type="ECO:0000256" key="1">
    <source>
        <dbReference type="ARBA" id="ARBA00004141"/>
    </source>
</evidence>